<accession>A0A9W7UNS6</accession>
<reference evidence="1 2" key="1">
    <citation type="submission" date="2018-08" db="EMBL/GenBank/DDBJ databases">
        <title>Bacillus phenotypic plasticity.</title>
        <authorList>
            <person name="Hurtado E."/>
        </authorList>
    </citation>
    <scope>NUCLEOTIDE SEQUENCE [LARGE SCALE GENOMIC DNA]</scope>
    <source>
        <strain evidence="1 2">111b</strain>
    </source>
</reference>
<sequence>MHYPAEIKWKVVEMKHQGFKNKEIMDALGIKHVPQIRTWMKWYHEG</sequence>
<dbReference type="AlphaFoldDB" id="A0A9W7UNS6"/>
<evidence type="ECO:0000313" key="2">
    <source>
        <dbReference type="Proteomes" id="UP000323321"/>
    </source>
</evidence>
<comment type="caution">
    <text evidence="1">The sequence shown here is derived from an EMBL/GenBank/DDBJ whole genome shotgun (WGS) entry which is preliminary data.</text>
</comment>
<dbReference type="Proteomes" id="UP000323321">
    <property type="component" value="Unassembled WGS sequence"/>
</dbReference>
<name>A0A9W7UNS6_BACCE</name>
<protein>
    <submittedName>
        <fullName evidence="1">Helix-turn-helix domain-containing protein</fullName>
    </submittedName>
</protein>
<organism evidence="1 2">
    <name type="scientific">Bacillus cereus</name>
    <dbReference type="NCBI Taxonomy" id="1396"/>
    <lineage>
        <taxon>Bacteria</taxon>
        <taxon>Bacillati</taxon>
        <taxon>Bacillota</taxon>
        <taxon>Bacilli</taxon>
        <taxon>Bacillales</taxon>
        <taxon>Bacillaceae</taxon>
        <taxon>Bacillus</taxon>
        <taxon>Bacillus cereus group</taxon>
    </lineage>
</organism>
<gene>
    <name evidence="1" type="ORF">DX932_30055</name>
</gene>
<dbReference type="RefSeq" id="WP_150159367.1">
    <property type="nucleotide sequence ID" value="NZ_QSMZ01000047.1"/>
</dbReference>
<dbReference type="InterPro" id="IPR009057">
    <property type="entry name" value="Homeodomain-like_sf"/>
</dbReference>
<evidence type="ECO:0000313" key="1">
    <source>
        <dbReference type="EMBL" id="KAA6449279.1"/>
    </source>
</evidence>
<dbReference type="EMBL" id="QSMZ01000047">
    <property type="protein sequence ID" value="KAA6449279.1"/>
    <property type="molecule type" value="Genomic_DNA"/>
</dbReference>
<dbReference type="SUPFAM" id="SSF46689">
    <property type="entry name" value="Homeodomain-like"/>
    <property type="match status" value="1"/>
</dbReference>
<proteinExistence type="predicted"/>